<gene>
    <name evidence="1" type="ORF">EV182_004158</name>
</gene>
<proteinExistence type="predicted"/>
<dbReference type="EMBL" id="JAMZIH010001219">
    <property type="protein sequence ID" value="KAJ1678385.1"/>
    <property type="molecule type" value="Genomic_DNA"/>
</dbReference>
<dbReference type="Proteomes" id="UP001145114">
    <property type="component" value="Unassembled WGS sequence"/>
</dbReference>
<comment type="caution">
    <text evidence="1">The sequence shown here is derived from an EMBL/GenBank/DDBJ whole genome shotgun (WGS) entry which is preliminary data.</text>
</comment>
<reference evidence="1" key="1">
    <citation type="submission" date="2022-06" db="EMBL/GenBank/DDBJ databases">
        <title>Phylogenomic reconstructions and comparative analyses of Kickxellomycotina fungi.</title>
        <authorList>
            <person name="Reynolds N.K."/>
            <person name="Stajich J.E."/>
            <person name="Barry K."/>
            <person name="Grigoriev I.V."/>
            <person name="Crous P."/>
            <person name="Smith M.E."/>
        </authorList>
    </citation>
    <scope>NUCLEOTIDE SEQUENCE</scope>
    <source>
        <strain evidence="1">RSA 2271</strain>
    </source>
</reference>
<organism evidence="1 2">
    <name type="scientific">Spiromyces aspiralis</name>
    <dbReference type="NCBI Taxonomy" id="68401"/>
    <lineage>
        <taxon>Eukaryota</taxon>
        <taxon>Fungi</taxon>
        <taxon>Fungi incertae sedis</taxon>
        <taxon>Zoopagomycota</taxon>
        <taxon>Kickxellomycotina</taxon>
        <taxon>Kickxellomycetes</taxon>
        <taxon>Kickxellales</taxon>
        <taxon>Kickxellaceae</taxon>
        <taxon>Spiromyces</taxon>
    </lineage>
</organism>
<feature type="non-terminal residue" evidence="1">
    <location>
        <position position="599"/>
    </location>
</feature>
<evidence type="ECO:0000313" key="2">
    <source>
        <dbReference type="Proteomes" id="UP001145114"/>
    </source>
</evidence>
<name>A0ACC1HSP4_9FUNG</name>
<accession>A0ACC1HSP4</accession>
<keyword evidence="2" id="KW-1185">Reference proteome</keyword>
<protein>
    <submittedName>
        <fullName evidence="1">Uncharacterized protein</fullName>
    </submittedName>
</protein>
<evidence type="ECO:0000313" key="1">
    <source>
        <dbReference type="EMBL" id="KAJ1678385.1"/>
    </source>
</evidence>
<sequence length="599" mass="65471">MPKRNSSQKKKLAETSRPLSQATEVLPPKPPGPVDGNAEITTASESGSSAPAINPPTRAAAPRPIITQSHRGVVPRTSLHSGVLRSPKFASPRSSIIATATVSGSERALLRSPTPSGIRLPPVAVPHATSAARRPIFTPQRAQRLVSVEVPVVPVTPLIRKTTSHSRLNADCHSDAMRVPIAKTPFTAKRTIESYKSERDPIKTFLRLKPRFDDQGELVSDNDVPDNLEVNSEHNTKGIRYIQVVSDKEVEICQTVNSKDHHHHQLPSSQQLRGERYLFTGILGEKATQGDTFRTCAAPVIRDLFAGYNTLLFTYGVTNSGKTHSIQGDSINPGILPRALQAIFKYVNIKGGQGDFPIRPKYATQVEWCSDPRVNSPYMRMATNEQVWINSLAEGADADLSAIISEEGAHKALNNSAEACDKEDDFVYQLYASYIEVYNEMIHDLLDYSTLLTSPSAEVSADEPSSSAKRSATSVSTRNNNAGNRGRGRGRGRGKGRGRSKNRSRTSTMGSGQNPQLMNPSAIAALEHKSLVLRSEGGRGTDTFVDSVTEVRIRTLQDAIRVLMHGQMRRSVHATGMNNTSSRSHALFTIKVVRIRREA</sequence>